<feature type="region of interest" description="Disordered" evidence="1">
    <location>
        <begin position="70"/>
        <end position="100"/>
    </location>
</feature>
<comment type="caution">
    <text evidence="2">The sequence shown here is derived from an EMBL/GenBank/DDBJ whole genome shotgun (WGS) entry which is preliminary data.</text>
</comment>
<dbReference type="Proteomes" id="UP000076837">
    <property type="component" value="Unassembled WGS sequence"/>
</dbReference>
<name>A0A163LLH2_DIDRA</name>
<organism evidence="2 3">
    <name type="scientific">Didymella rabiei</name>
    <name type="common">Chickpea ascochyta blight fungus</name>
    <name type="synonym">Mycosphaerella rabiei</name>
    <dbReference type="NCBI Taxonomy" id="5454"/>
    <lineage>
        <taxon>Eukaryota</taxon>
        <taxon>Fungi</taxon>
        <taxon>Dikarya</taxon>
        <taxon>Ascomycota</taxon>
        <taxon>Pezizomycotina</taxon>
        <taxon>Dothideomycetes</taxon>
        <taxon>Pleosporomycetidae</taxon>
        <taxon>Pleosporales</taxon>
        <taxon>Pleosporineae</taxon>
        <taxon>Didymellaceae</taxon>
        <taxon>Ascochyta</taxon>
    </lineage>
</organism>
<feature type="compositionally biased region" description="Acidic residues" evidence="1">
    <location>
        <begin position="1"/>
        <end position="24"/>
    </location>
</feature>
<dbReference type="EMBL" id="JYNV01000046">
    <property type="protein sequence ID" value="KZM27897.1"/>
    <property type="molecule type" value="Genomic_DNA"/>
</dbReference>
<proteinExistence type="predicted"/>
<keyword evidence="3" id="KW-1185">Reference proteome</keyword>
<reference evidence="2 3" key="1">
    <citation type="journal article" date="2016" name="Sci. Rep.">
        <title>Draft genome sequencing and secretome analysis of fungal phytopathogen Ascochyta rabiei provides insight into the necrotrophic effector repertoire.</title>
        <authorList>
            <person name="Verma S."/>
            <person name="Gazara R.K."/>
            <person name="Nizam S."/>
            <person name="Parween S."/>
            <person name="Chattopadhyay D."/>
            <person name="Verma P.K."/>
        </authorList>
    </citation>
    <scope>NUCLEOTIDE SEQUENCE [LARGE SCALE GENOMIC DNA]</scope>
    <source>
        <strain evidence="2 3">ArDII</strain>
    </source>
</reference>
<evidence type="ECO:0000256" key="1">
    <source>
        <dbReference type="SAM" id="MobiDB-lite"/>
    </source>
</evidence>
<protein>
    <submittedName>
        <fullName evidence="2">Uncharacterized protein</fullName>
    </submittedName>
</protein>
<feature type="compositionally biased region" description="Polar residues" evidence="1">
    <location>
        <begin position="75"/>
        <end position="98"/>
    </location>
</feature>
<accession>A0A163LLH2</accession>
<evidence type="ECO:0000313" key="3">
    <source>
        <dbReference type="Proteomes" id="UP000076837"/>
    </source>
</evidence>
<feature type="region of interest" description="Disordered" evidence="1">
    <location>
        <begin position="1"/>
        <end position="38"/>
    </location>
</feature>
<gene>
    <name evidence="2" type="ORF">ST47_g959</name>
</gene>
<sequence length="174" mass="19152">MTNDNDNDDDDDNDNDDDDDNDNDDDHHNNNNTNNNKMTTTCIANCLASTEQRSSNVAVAANKQSAPSAWLYPHTGNTGSHPASCTPSTHSPPKNTATGREVTQRRITTATNALLQATRQEPLSRYRGGVGKWTCIEFWVERAALAPFSPGPVCNDHSDNRARRAYSLAHQARR</sequence>
<evidence type="ECO:0000313" key="2">
    <source>
        <dbReference type="EMBL" id="KZM27897.1"/>
    </source>
</evidence>
<dbReference type="AlphaFoldDB" id="A0A163LLH2"/>